<dbReference type="EC" id="3.2.1.21" evidence="5"/>
<evidence type="ECO:0000256" key="5">
    <source>
        <dbReference type="ARBA" id="ARBA00012744"/>
    </source>
</evidence>
<keyword evidence="7" id="KW-0136">Cellulose degradation</keyword>
<evidence type="ECO:0000256" key="7">
    <source>
        <dbReference type="ARBA" id="ARBA00023001"/>
    </source>
</evidence>
<dbReference type="AlphaFoldDB" id="A0AA39QIW4"/>
<feature type="domain" description="Fibronectin type III-like" evidence="11">
    <location>
        <begin position="263"/>
        <end position="332"/>
    </location>
</feature>
<evidence type="ECO:0000256" key="4">
    <source>
        <dbReference type="ARBA" id="ARBA00005851"/>
    </source>
</evidence>
<comment type="catalytic activity">
    <reaction evidence="1">
        <text>Hydrolysis of terminal, non-reducing beta-D-glucosyl residues with release of beta-D-glucose.</text>
        <dbReference type="EC" id="3.2.1.21"/>
    </reaction>
</comment>
<dbReference type="Gene3D" id="3.30.429.10">
    <property type="entry name" value="Macrophage Migration Inhibitory Factor"/>
    <property type="match status" value="1"/>
</dbReference>
<gene>
    <name evidence="12" type="ORF">EDD18DRAFT_1420760</name>
</gene>
<dbReference type="InterPro" id="IPR014347">
    <property type="entry name" value="Tautomerase/MIF_sf"/>
</dbReference>
<evidence type="ECO:0000256" key="9">
    <source>
        <dbReference type="ARBA" id="ARBA00023295"/>
    </source>
</evidence>
<evidence type="ECO:0000256" key="10">
    <source>
        <dbReference type="ARBA" id="ARBA00023326"/>
    </source>
</evidence>
<dbReference type="SMART" id="SM01217">
    <property type="entry name" value="Fn3_like"/>
    <property type="match status" value="1"/>
</dbReference>
<sequence length="343" mass="37354">MPSLELKTNAVISDLNAFALEFSKESARILGKPEAYITVSITHVPIITFAGTTDPAFTLLVISLDNLNPDNNEKYSKELAAFLSKSLSLSHDRGYITFLDPGRAYAGYQSTTFATIFGNVLRENKSAKRNSFEGLNPSGHLPYTIAKSADDYNAPLITGGTDEDILNISYTEGLHVDYSHFDANYIEPSFEFGFGLSYTNFSYTDLAISKISGQFASSADAQAWEEGNITATTVGSSTAAWLHKPAYNVTFYVENTSPVYGGDIPQLCLHHPRSTGEPPAILRGFTNVEIWPGETACGSLALSLYDVSIWDVEQQGWRKPHGSIGVTVGRSSRDGKLYGKIPS</sequence>
<dbReference type="InterPro" id="IPR026891">
    <property type="entry name" value="Fn3-like"/>
</dbReference>
<dbReference type="GO" id="GO:0030245">
    <property type="term" value="P:cellulose catabolic process"/>
    <property type="evidence" value="ECO:0007669"/>
    <property type="project" value="UniProtKB-KW"/>
</dbReference>
<dbReference type="PANTHER" id="PTHR42715:SF2">
    <property type="entry name" value="BETA-GLUCOSIDASE F-RELATED"/>
    <property type="match status" value="1"/>
</dbReference>
<keyword evidence="13" id="KW-1185">Reference proteome</keyword>
<dbReference type="EMBL" id="JAUEPU010000004">
    <property type="protein sequence ID" value="KAK0502671.1"/>
    <property type="molecule type" value="Genomic_DNA"/>
</dbReference>
<evidence type="ECO:0000313" key="13">
    <source>
        <dbReference type="Proteomes" id="UP001175228"/>
    </source>
</evidence>
<comment type="similarity">
    <text evidence="4">Belongs to the MIF family.</text>
</comment>
<reference evidence="12" key="1">
    <citation type="submission" date="2023-06" db="EMBL/GenBank/DDBJ databases">
        <authorList>
            <consortium name="Lawrence Berkeley National Laboratory"/>
            <person name="Ahrendt S."/>
            <person name="Sahu N."/>
            <person name="Indic B."/>
            <person name="Wong-Bajracharya J."/>
            <person name="Merenyi Z."/>
            <person name="Ke H.-M."/>
            <person name="Monk M."/>
            <person name="Kocsube S."/>
            <person name="Drula E."/>
            <person name="Lipzen A."/>
            <person name="Balint B."/>
            <person name="Henrissat B."/>
            <person name="Andreopoulos B."/>
            <person name="Martin F.M."/>
            <person name="Harder C.B."/>
            <person name="Rigling D."/>
            <person name="Ford K.L."/>
            <person name="Foster G.D."/>
            <person name="Pangilinan J."/>
            <person name="Papanicolaou A."/>
            <person name="Barry K."/>
            <person name="LaButti K."/>
            <person name="Viragh M."/>
            <person name="Koriabine M."/>
            <person name="Yan M."/>
            <person name="Riley R."/>
            <person name="Champramary S."/>
            <person name="Plett K.L."/>
            <person name="Tsai I.J."/>
            <person name="Slot J."/>
            <person name="Sipos G."/>
            <person name="Plett J."/>
            <person name="Nagy L.G."/>
            <person name="Grigoriev I.V."/>
        </authorList>
    </citation>
    <scope>NUCLEOTIDE SEQUENCE</scope>
    <source>
        <strain evidence="12">HWK02</strain>
    </source>
</reference>
<protein>
    <recommendedName>
        <fullName evidence="5">beta-glucosidase</fullName>
        <ecNumber evidence="5">3.2.1.21</ecNumber>
    </recommendedName>
</protein>
<dbReference type="SUPFAM" id="SSF52279">
    <property type="entry name" value="Beta-D-glucan exohydrolase, C-terminal domain"/>
    <property type="match status" value="1"/>
</dbReference>
<dbReference type="SUPFAM" id="SSF55331">
    <property type="entry name" value="Tautomerase/MIF"/>
    <property type="match status" value="1"/>
</dbReference>
<evidence type="ECO:0000256" key="2">
    <source>
        <dbReference type="ARBA" id="ARBA00004987"/>
    </source>
</evidence>
<dbReference type="Proteomes" id="UP001175228">
    <property type="component" value="Unassembled WGS sequence"/>
</dbReference>
<evidence type="ECO:0000256" key="3">
    <source>
        <dbReference type="ARBA" id="ARBA00005336"/>
    </source>
</evidence>
<keyword evidence="9" id="KW-0326">Glycosidase</keyword>
<name>A0AA39QIW4_9AGAR</name>
<dbReference type="Pfam" id="PF14310">
    <property type="entry name" value="Fn3-like"/>
    <property type="match status" value="1"/>
</dbReference>
<evidence type="ECO:0000256" key="1">
    <source>
        <dbReference type="ARBA" id="ARBA00000448"/>
    </source>
</evidence>
<dbReference type="InterPro" id="IPR013783">
    <property type="entry name" value="Ig-like_fold"/>
</dbReference>
<dbReference type="GO" id="GO:0008422">
    <property type="term" value="F:beta-glucosidase activity"/>
    <property type="evidence" value="ECO:0007669"/>
    <property type="project" value="UniProtKB-EC"/>
</dbReference>
<dbReference type="InterPro" id="IPR001398">
    <property type="entry name" value="Macrophage_inhib_fac"/>
</dbReference>
<proteinExistence type="inferred from homology"/>
<evidence type="ECO:0000313" key="12">
    <source>
        <dbReference type="EMBL" id="KAK0502671.1"/>
    </source>
</evidence>
<comment type="caution">
    <text evidence="12">The sequence shown here is derived from an EMBL/GenBank/DDBJ whole genome shotgun (WGS) entry which is preliminary data.</text>
</comment>
<keyword evidence="10" id="KW-0624">Polysaccharide degradation</keyword>
<keyword evidence="6" id="KW-0378">Hydrolase</keyword>
<keyword evidence="8" id="KW-0119">Carbohydrate metabolism</keyword>
<evidence type="ECO:0000256" key="8">
    <source>
        <dbReference type="ARBA" id="ARBA00023277"/>
    </source>
</evidence>
<organism evidence="12 13">
    <name type="scientific">Armillaria luteobubalina</name>
    <dbReference type="NCBI Taxonomy" id="153913"/>
    <lineage>
        <taxon>Eukaryota</taxon>
        <taxon>Fungi</taxon>
        <taxon>Dikarya</taxon>
        <taxon>Basidiomycota</taxon>
        <taxon>Agaricomycotina</taxon>
        <taxon>Agaricomycetes</taxon>
        <taxon>Agaricomycetidae</taxon>
        <taxon>Agaricales</taxon>
        <taxon>Marasmiineae</taxon>
        <taxon>Physalacriaceae</taxon>
        <taxon>Armillaria</taxon>
    </lineage>
</organism>
<dbReference type="Pfam" id="PF01187">
    <property type="entry name" value="MIF"/>
    <property type="match status" value="1"/>
</dbReference>
<evidence type="ECO:0000259" key="11">
    <source>
        <dbReference type="SMART" id="SM01217"/>
    </source>
</evidence>
<accession>A0AA39QIW4</accession>
<dbReference type="InterPro" id="IPR050288">
    <property type="entry name" value="Cellulose_deg_GH3"/>
</dbReference>
<dbReference type="Gene3D" id="2.60.40.10">
    <property type="entry name" value="Immunoglobulins"/>
    <property type="match status" value="1"/>
</dbReference>
<dbReference type="Gene3D" id="3.40.50.1700">
    <property type="entry name" value="Glycoside hydrolase family 3 C-terminal domain"/>
    <property type="match status" value="1"/>
</dbReference>
<dbReference type="PANTHER" id="PTHR42715">
    <property type="entry name" value="BETA-GLUCOSIDASE"/>
    <property type="match status" value="1"/>
</dbReference>
<dbReference type="InterPro" id="IPR036881">
    <property type="entry name" value="Glyco_hydro_3_C_sf"/>
</dbReference>
<comment type="similarity">
    <text evidence="3">Belongs to the glycosyl hydrolase 3 family.</text>
</comment>
<comment type="pathway">
    <text evidence="2">Glycan metabolism; cellulose degradation.</text>
</comment>
<evidence type="ECO:0000256" key="6">
    <source>
        <dbReference type="ARBA" id="ARBA00022801"/>
    </source>
</evidence>